<accession>A0A0F9L8Z4</accession>
<sequence>EEGIDRPHIFSLAPAGEAGGQQITIQTQDWEAGSPVTPWRIAMHPFSSGLGPDRIRSVVTFSGELENRPTKVYAKSNGDGSNHSYFAPPMKINDLSTGIDPTHSYFNTVKALRYGGGDDETPPMGRYGGTTYMGVVSSVPQFFRAIRNFNGRAYFAGGQYLYSLNQNYTFTQVKNFGAGKSITDIEVFNSELVIAMGQEVKLWTMNTSETFTQASDATYADALGTEGEKLWRSLGNLISNCLTSPRTLTSWVPTAAAGQYEVGDSTYNVNELFNALGTIVAIKDDGIYLPDHEAKYHNQTPQLKVYPDPDNGIGSWVGWGNLFVPSVAGTLQVDLGLSIPVGPELSLRPDFRFRVRAGVEWSGAQYMICTDEAESANTFICKMTRGDSEFGNPYIYHEWLRLPSTDRGYFILVYTDPTSPTMVAGLGSVLHYWLMGRGTGIDIDDSLTQLGTSWEVESGKMIPASDLGVAFDLVGAKIIAKQIEDATISIAYDVDEQGTYTDMLDTQEGGGVAPISNKDRFVTTRYAKPNSSGNILEIKVSGTLPLNTPGTDRTEVNEVWLFGTAHPEQVDIITLGVYADRGARVRGMAQGRTAGDTHQLFRRLHKAKTIVKMKIPDYEEDRVVRVQVVDVQSSNIQVTKEGNKEVLAAVVKVVLRRMDFAEGYIS</sequence>
<comment type="caution">
    <text evidence="1">The sequence shown here is derived from an EMBL/GenBank/DDBJ whole genome shotgun (WGS) entry which is preliminary data.</text>
</comment>
<feature type="non-terminal residue" evidence="1">
    <location>
        <position position="1"/>
    </location>
</feature>
<protein>
    <submittedName>
        <fullName evidence="1">Uncharacterized protein</fullName>
    </submittedName>
</protein>
<evidence type="ECO:0000313" key="1">
    <source>
        <dbReference type="EMBL" id="KKM60470.1"/>
    </source>
</evidence>
<reference evidence="1" key="1">
    <citation type="journal article" date="2015" name="Nature">
        <title>Complex archaea that bridge the gap between prokaryotes and eukaryotes.</title>
        <authorList>
            <person name="Spang A."/>
            <person name="Saw J.H."/>
            <person name="Jorgensen S.L."/>
            <person name="Zaremba-Niedzwiedzka K."/>
            <person name="Martijn J."/>
            <person name="Lind A.E."/>
            <person name="van Eijk R."/>
            <person name="Schleper C."/>
            <person name="Guy L."/>
            <person name="Ettema T.J."/>
        </authorList>
    </citation>
    <scope>NUCLEOTIDE SEQUENCE</scope>
</reference>
<proteinExistence type="predicted"/>
<name>A0A0F9L8Z4_9ZZZZ</name>
<gene>
    <name evidence="1" type="ORF">LCGC14_1541490</name>
</gene>
<dbReference type="AlphaFoldDB" id="A0A0F9L8Z4"/>
<dbReference type="EMBL" id="LAZR01011674">
    <property type="protein sequence ID" value="KKM60470.1"/>
    <property type="molecule type" value="Genomic_DNA"/>
</dbReference>
<organism evidence="1">
    <name type="scientific">marine sediment metagenome</name>
    <dbReference type="NCBI Taxonomy" id="412755"/>
    <lineage>
        <taxon>unclassified sequences</taxon>
        <taxon>metagenomes</taxon>
        <taxon>ecological metagenomes</taxon>
    </lineage>
</organism>